<feature type="non-terminal residue" evidence="3">
    <location>
        <position position="153"/>
    </location>
</feature>
<name>A0A699ZF04_HAELA</name>
<feature type="domain" description="NAD(P)-binding" evidence="2">
    <location>
        <begin position="52"/>
        <end position="153"/>
    </location>
</feature>
<dbReference type="Pfam" id="PF13460">
    <property type="entry name" value="NAD_binding_10"/>
    <property type="match status" value="1"/>
</dbReference>
<sequence length="153" mass="16338">MQLSRFTGSTAFSASAPHRRCPTRASRPALRTQAASGYELDPDNASILVAGGGGVALHVTRRLKNMGSWVWQLQRTDVRRKEIEGMMAIVAKGDALVPSDLEKVMASIEEVDAVVCTLGGSTANPEVDSQGNINMIQAALKKGVKKFVLVTSL</sequence>
<proteinExistence type="predicted"/>
<accession>A0A699ZF04</accession>
<dbReference type="PANTHER" id="PTHR15020">
    <property type="entry name" value="FLAVIN REDUCTASE-RELATED"/>
    <property type="match status" value="1"/>
</dbReference>
<dbReference type="SUPFAM" id="SSF51735">
    <property type="entry name" value="NAD(P)-binding Rossmann-fold domains"/>
    <property type="match status" value="1"/>
</dbReference>
<evidence type="ECO:0000313" key="3">
    <source>
        <dbReference type="EMBL" id="GFH20741.1"/>
    </source>
</evidence>
<feature type="compositionally biased region" description="Polar residues" evidence="1">
    <location>
        <begin position="1"/>
        <end position="13"/>
    </location>
</feature>
<gene>
    <name evidence="3" type="ORF">HaLaN_17912</name>
</gene>
<comment type="caution">
    <text evidence="3">The sequence shown here is derived from an EMBL/GenBank/DDBJ whole genome shotgun (WGS) entry which is preliminary data.</text>
</comment>
<dbReference type="EMBL" id="BLLF01001689">
    <property type="protein sequence ID" value="GFH20741.1"/>
    <property type="molecule type" value="Genomic_DNA"/>
</dbReference>
<dbReference type="Proteomes" id="UP000485058">
    <property type="component" value="Unassembled WGS sequence"/>
</dbReference>
<dbReference type="AlphaFoldDB" id="A0A699ZF04"/>
<keyword evidence="4" id="KW-1185">Reference proteome</keyword>
<reference evidence="3 4" key="1">
    <citation type="submission" date="2020-02" db="EMBL/GenBank/DDBJ databases">
        <title>Draft genome sequence of Haematococcus lacustris strain NIES-144.</title>
        <authorList>
            <person name="Morimoto D."/>
            <person name="Nakagawa S."/>
            <person name="Yoshida T."/>
            <person name="Sawayama S."/>
        </authorList>
    </citation>
    <scope>NUCLEOTIDE SEQUENCE [LARGE SCALE GENOMIC DNA]</scope>
    <source>
        <strain evidence="3 4">NIES-144</strain>
    </source>
</reference>
<dbReference type="InterPro" id="IPR016040">
    <property type="entry name" value="NAD(P)-bd_dom"/>
</dbReference>
<dbReference type="PANTHER" id="PTHR15020:SF45">
    <property type="entry name" value="NAD(P)-BINDING DOMAIN-CONTAINING PROTEIN"/>
    <property type="match status" value="1"/>
</dbReference>
<dbReference type="InterPro" id="IPR036291">
    <property type="entry name" value="NAD(P)-bd_dom_sf"/>
</dbReference>
<evidence type="ECO:0000256" key="1">
    <source>
        <dbReference type="SAM" id="MobiDB-lite"/>
    </source>
</evidence>
<evidence type="ECO:0000259" key="2">
    <source>
        <dbReference type="Pfam" id="PF13460"/>
    </source>
</evidence>
<feature type="region of interest" description="Disordered" evidence="1">
    <location>
        <begin position="1"/>
        <end position="32"/>
    </location>
</feature>
<evidence type="ECO:0000313" key="4">
    <source>
        <dbReference type="Proteomes" id="UP000485058"/>
    </source>
</evidence>
<organism evidence="3 4">
    <name type="scientific">Haematococcus lacustris</name>
    <name type="common">Green alga</name>
    <name type="synonym">Haematococcus pluvialis</name>
    <dbReference type="NCBI Taxonomy" id="44745"/>
    <lineage>
        <taxon>Eukaryota</taxon>
        <taxon>Viridiplantae</taxon>
        <taxon>Chlorophyta</taxon>
        <taxon>core chlorophytes</taxon>
        <taxon>Chlorophyceae</taxon>
        <taxon>CS clade</taxon>
        <taxon>Chlamydomonadales</taxon>
        <taxon>Haematococcaceae</taxon>
        <taxon>Haematococcus</taxon>
    </lineage>
</organism>
<dbReference type="Gene3D" id="3.40.50.720">
    <property type="entry name" value="NAD(P)-binding Rossmann-like Domain"/>
    <property type="match status" value="1"/>
</dbReference>
<protein>
    <submittedName>
        <fullName evidence="3">NAD(P)-bd_dom domain-containing protein</fullName>
    </submittedName>
</protein>